<gene>
    <name evidence="1" type="ORF">NCTC12965_07947</name>
</gene>
<organism evidence="1">
    <name type="scientific">Serratia fonticola</name>
    <dbReference type="NCBI Taxonomy" id="47917"/>
    <lineage>
        <taxon>Bacteria</taxon>
        <taxon>Pseudomonadati</taxon>
        <taxon>Pseudomonadota</taxon>
        <taxon>Gammaproteobacteria</taxon>
        <taxon>Enterobacterales</taxon>
        <taxon>Yersiniaceae</taxon>
        <taxon>Serratia</taxon>
    </lineage>
</organism>
<accession>A0A4U9WIK4</accession>
<dbReference type="AlphaFoldDB" id="A0A4U9WIK4"/>
<name>A0A4U9WIK4_SERFO</name>
<sequence>MDNDSYKDIYSSPYEKKTTVKELDKLLSLAEDASNKVKYLNIEISKTNKKLTGYMGRFIFMQMP</sequence>
<protein>
    <submittedName>
        <fullName evidence="1">Uncharacterized protein</fullName>
    </submittedName>
</protein>
<proteinExistence type="predicted"/>
<reference evidence="1" key="1">
    <citation type="submission" date="2019-05" db="EMBL/GenBank/DDBJ databases">
        <authorList>
            <consortium name="Pathogen Informatics"/>
        </authorList>
    </citation>
    <scope>NUCLEOTIDE SEQUENCE [LARGE SCALE GENOMIC DNA]</scope>
    <source>
        <strain evidence="1">NCTC12965</strain>
    </source>
</reference>
<dbReference type="EMBL" id="CABEEZ010000157">
    <property type="protein sequence ID" value="VTR59265.1"/>
    <property type="molecule type" value="Genomic_DNA"/>
</dbReference>
<evidence type="ECO:0000313" key="1">
    <source>
        <dbReference type="EMBL" id="VTR59265.1"/>
    </source>
</evidence>